<sequence>MRAVNHGVRRRGGRGAGAGGAVRERDGGACPRGRSCAGAPRGRGPGGALDAMPAPMQTNSYARVRRLLVLAEAHQRLGHLRL</sequence>
<dbReference type="AlphaFoldDB" id="A0A6J4IJ45"/>
<gene>
    <name evidence="2" type="ORF">AVDCRST_MAG63-2048</name>
</gene>
<organism evidence="2">
    <name type="scientific">uncultured Armatimonadetes bacterium</name>
    <dbReference type="NCBI Taxonomy" id="157466"/>
    <lineage>
        <taxon>Bacteria</taxon>
        <taxon>Bacillati</taxon>
        <taxon>Armatimonadota</taxon>
        <taxon>environmental samples</taxon>
    </lineage>
</organism>
<proteinExistence type="predicted"/>
<accession>A0A6J4IJ45</accession>
<evidence type="ECO:0000256" key="1">
    <source>
        <dbReference type="SAM" id="MobiDB-lite"/>
    </source>
</evidence>
<protein>
    <submittedName>
        <fullName evidence="2">Uncharacterized protein</fullName>
    </submittedName>
</protein>
<evidence type="ECO:0000313" key="2">
    <source>
        <dbReference type="EMBL" id="CAA9253621.1"/>
    </source>
</evidence>
<dbReference type="EMBL" id="CADCTO010000265">
    <property type="protein sequence ID" value="CAA9253621.1"/>
    <property type="molecule type" value="Genomic_DNA"/>
</dbReference>
<feature type="compositionally biased region" description="Low complexity" evidence="1">
    <location>
        <begin position="28"/>
        <end position="40"/>
    </location>
</feature>
<reference evidence="2" key="1">
    <citation type="submission" date="2020-02" db="EMBL/GenBank/DDBJ databases">
        <authorList>
            <person name="Meier V. D."/>
        </authorList>
    </citation>
    <scope>NUCLEOTIDE SEQUENCE</scope>
    <source>
        <strain evidence="2">AVDCRST_MAG63</strain>
    </source>
</reference>
<feature type="region of interest" description="Disordered" evidence="1">
    <location>
        <begin position="1"/>
        <end position="54"/>
    </location>
</feature>
<name>A0A6J4IJ45_9BACT</name>